<dbReference type="PANTHER" id="PTHR33883">
    <property type="entry name" value="WPP DOMAIN-ASSOCIATED PROTEIN"/>
    <property type="match status" value="1"/>
</dbReference>
<feature type="coiled-coil region" evidence="1">
    <location>
        <begin position="156"/>
        <end position="183"/>
    </location>
</feature>
<comment type="caution">
    <text evidence="2">The sequence shown here is derived from an EMBL/GenBank/DDBJ whole genome shotgun (WGS) entry which is preliminary data.</text>
</comment>
<dbReference type="InterPro" id="IPR037490">
    <property type="entry name" value="WAP"/>
</dbReference>
<dbReference type="EMBL" id="JAUESC010000385">
    <property type="protein sequence ID" value="KAK0579198.1"/>
    <property type="molecule type" value="Genomic_DNA"/>
</dbReference>
<keyword evidence="1" id="KW-0175">Coiled coil</keyword>
<reference evidence="2" key="1">
    <citation type="journal article" date="2022" name="Plant J.">
        <title>Strategies of tolerance reflected in two North American maple genomes.</title>
        <authorList>
            <person name="McEvoy S.L."/>
            <person name="Sezen U.U."/>
            <person name="Trouern-Trend A."/>
            <person name="McMahon S.M."/>
            <person name="Schaberg P.G."/>
            <person name="Yang J."/>
            <person name="Wegrzyn J.L."/>
            <person name="Swenson N.G."/>
        </authorList>
    </citation>
    <scope>NUCLEOTIDE SEQUENCE</scope>
    <source>
        <strain evidence="2">NS2018</strain>
    </source>
</reference>
<proteinExistence type="predicted"/>
<evidence type="ECO:0000313" key="2">
    <source>
        <dbReference type="EMBL" id="KAK0579198.1"/>
    </source>
</evidence>
<evidence type="ECO:0000256" key="1">
    <source>
        <dbReference type="SAM" id="Coils"/>
    </source>
</evidence>
<dbReference type="AlphaFoldDB" id="A0AA39RSP1"/>
<dbReference type="Proteomes" id="UP001168877">
    <property type="component" value="Unassembled WGS sequence"/>
</dbReference>
<evidence type="ECO:0000313" key="3">
    <source>
        <dbReference type="Proteomes" id="UP001168877"/>
    </source>
</evidence>
<keyword evidence="3" id="KW-1185">Reference proteome</keyword>
<organism evidence="2 3">
    <name type="scientific">Acer saccharum</name>
    <name type="common">Sugar maple</name>
    <dbReference type="NCBI Taxonomy" id="4024"/>
    <lineage>
        <taxon>Eukaryota</taxon>
        <taxon>Viridiplantae</taxon>
        <taxon>Streptophyta</taxon>
        <taxon>Embryophyta</taxon>
        <taxon>Tracheophyta</taxon>
        <taxon>Spermatophyta</taxon>
        <taxon>Magnoliopsida</taxon>
        <taxon>eudicotyledons</taxon>
        <taxon>Gunneridae</taxon>
        <taxon>Pentapetalae</taxon>
        <taxon>rosids</taxon>
        <taxon>malvids</taxon>
        <taxon>Sapindales</taxon>
        <taxon>Sapindaceae</taxon>
        <taxon>Hippocastanoideae</taxon>
        <taxon>Acereae</taxon>
        <taxon>Acer</taxon>
    </lineage>
</organism>
<dbReference type="PANTHER" id="PTHR33883:SF10">
    <property type="entry name" value="WPP DOMAIN-ASSOCIATED PROTEIN"/>
    <property type="match status" value="1"/>
</dbReference>
<name>A0AA39RSP1_ACESA</name>
<accession>A0AA39RSP1</accession>
<sequence length="220" mass="26022">MDVDRTLDTLRTTLDTTFKQVDNLVCLSKTSCCQWQQEKEFQGEIEDMVIMNCIRSLKEEFEERLWDQNARFYGNESINWHEKFKEISSLRQELDAISKSFTVPEIGQITSHGSVEITFHWEGNGKHDESVTAVPENLDFLQLKHMSKEGLVSHFKTEMTKMKRNHEQKVQEMTEEIFILKRDYLKEKGSSLPFKRDKEFDIEEKDPRGHFEVGRHTIEK</sequence>
<gene>
    <name evidence="2" type="ORF">LWI29_022641</name>
</gene>
<protein>
    <submittedName>
        <fullName evidence="2">Uncharacterized protein</fullName>
    </submittedName>
</protein>
<reference evidence="2" key="2">
    <citation type="submission" date="2023-06" db="EMBL/GenBank/DDBJ databases">
        <authorList>
            <person name="Swenson N.G."/>
            <person name="Wegrzyn J.L."/>
            <person name="Mcevoy S.L."/>
        </authorList>
    </citation>
    <scope>NUCLEOTIDE SEQUENCE</scope>
    <source>
        <strain evidence="2">NS2018</strain>
        <tissue evidence="2">Leaf</tissue>
    </source>
</reference>